<name>A0A2B9DUE1_BACCE</name>
<dbReference type="RefSeq" id="WP_098777835.1">
    <property type="nucleotide sequence ID" value="NZ_NUHO01000075.1"/>
</dbReference>
<dbReference type="Proteomes" id="UP000222054">
    <property type="component" value="Unassembled WGS sequence"/>
</dbReference>
<evidence type="ECO:0000313" key="1">
    <source>
        <dbReference type="EMBL" id="PGM91612.1"/>
    </source>
</evidence>
<evidence type="ECO:0000313" key="2">
    <source>
        <dbReference type="Proteomes" id="UP000222054"/>
    </source>
</evidence>
<dbReference type="EMBL" id="NUHO01000075">
    <property type="protein sequence ID" value="PGM91612.1"/>
    <property type="molecule type" value="Genomic_DNA"/>
</dbReference>
<dbReference type="AlphaFoldDB" id="A0A2B9DUE1"/>
<organism evidence="1 2">
    <name type="scientific">Bacillus cereus</name>
    <dbReference type="NCBI Taxonomy" id="1396"/>
    <lineage>
        <taxon>Bacteria</taxon>
        <taxon>Bacillati</taxon>
        <taxon>Bacillota</taxon>
        <taxon>Bacilli</taxon>
        <taxon>Bacillales</taxon>
        <taxon>Bacillaceae</taxon>
        <taxon>Bacillus</taxon>
        <taxon>Bacillus cereus group</taxon>
    </lineage>
</organism>
<comment type="caution">
    <text evidence="1">The sequence shown here is derived from an EMBL/GenBank/DDBJ whole genome shotgun (WGS) entry which is preliminary data.</text>
</comment>
<sequence length="83" mass="10130">MKDDIENRLKEFYELHKACEVISQWILESWEWIKEMAELYMQSINCEYEPAMPKQIYGYVKHKVMRSQVIDRKPKCIRARTVC</sequence>
<accession>A0A2B9DUE1</accession>
<gene>
    <name evidence="1" type="ORF">CN958_17815</name>
</gene>
<proteinExistence type="predicted"/>
<reference evidence="1 2" key="1">
    <citation type="submission" date="2017-09" db="EMBL/GenBank/DDBJ databases">
        <title>Large-scale bioinformatics analysis of Bacillus genomes uncovers conserved roles of natural products in bacterial physiology.</title>
        <authorList>
            <consortium name="Agbiome Team Llc"/>
            <person name="Bleich R.M."/>
            <person name="Grubbs K.J."/>
            <person name="Santa Maria K.C."/>
            <person name="Allen S.E."/>
            <person name="Farag S."/>
            <person name="Shank E.A."/>
            <person name="Bowers A."/>
        </authorList>
    </citation>
    <scope>NUCLEOTIDE SEQUENCE [LARGE SCALE GENOMIC DNA]</scope>
    <source>
        <strain evidence="1 2">AFS053130</strain>
    </source>
</reference>
<protein>
    <submittedName>
        <fullName evidence="1">Uncharacterized protein</fullName>
    </submittedName>
</protein>